<organism evidence="2">
    <name type="scientific">Panicum hallii</name>
    <dbReference type="NCBI Taxonomy" id="206008"/>
    <lineage>
        <taxon>Eukaryota</taxon>
        <taxon>Viridiplantae</taxon>
        <taxon>Streptophyta</taxon>
        <taxon>Embryophyta</taxon>
        <taxon>Tracheophyta</taxon>
        <taxon>Spermatophyta</taxon>
        <taxon>Magnoliopsida</taxon>
        <taxon>Liliopsida</taxon>
        <taxon>Poales</taxon>
        <taxon>Poaceae</taxon>
        <taxon>PACMAD clade</taxon>
        <taxon>Panicoideae</taxon>
        <taxon>Panicodae</taxon>
        <taxon>Paniceae</taxon>
        <taxon>Panicinae</taxon>
        <taxon>Panicum</taxon>
        <taxon>Panicum sect. Panicum</taxon>
    </lineage>
</organism>
<dbReference type="Gramene" id="PVH65689">
    <property type="protein sequence ID" value="PVH65689"/>
    <property type="gene ID" value="PAHAL_1G052700"/>
</dbReference>
<proteinExistence type="predicted"/>
<gene>
    <name evidence="2" type="ORF">PAHAL_1G052700</name>
</gene>
<dbReference type="Proteomes" id="UP000243499">
    <property type="component" value="Chromosome 1"/>
</dbReference>
<feature type="region of interest" description="Disordered" evidence="1">
    <location>
        <begin position="72"/>
        <end position="122"/>
    </location>
</feature>
<protein>
    <submittedName>
        <fullName evidence="2">Uncharacterized protein</fullName>
    </submittedName>
</protein>
<evidence type="ECO:0000256" key="1">
    <source>
        <dbReference type="SAM" id="MobiDB-lite"/>
    </source>
</evidence>
<feature type="compositionally biased region" description="Basic residues" evidence="1">
    <location>
        <begin position="76"/>
        <end position="88"/>
    </location>
</feature>
<evidence type="ECO:0000313" key="2">
    <source>
        <dbReference type="EMBL" id="PVH65689.1"/>
    </source>
</evidence>
<accession>A0A2T8KU70</accession>
<name>A0A2T8KU70_9POAL</name>
<dbReference type="AlphaFoldDB" id="A0A2T8KU70"/>
<dbReference type="EMBL" id="CM008046">
    <property type="protein sequence ID" value="PVH65689.1"/>
    <property type="molecule type" value="Genomic_DNA"/>
</dbReference>
<sequence length="182" mass="19540">MVLPACSLEEEDGRTRARSDRSLRWTGGAESLKLYKPVRPLSSLAQPWTTTASRHAAVHMDGDLQERLCAQARRAREPRRRHRPAVRRRGNEWLQHPGSPAGGASKQLAPWQSSTGGSRDRKALGQTGAIMAIDATATVNCSRAAAAAAAAASLLAVFSPIRLLLPRLDGPKAPFQSFGSGI</sequence>
<reference evidence="2" key="1">
    <citation type="submission" date="2018-04" db="EMBL/GenBank/DDBJ databases">
        <title>WGS assembly of Panicum hallii.</title>
        <authorList>
            <person name="Lovell J."/>
            <person name="Jenkins J."/>
            <person name="Lowry D."/>
            <person name="Mamidi S."/>
            <person name="Sreedasyam A."/>
            <person name="Weng X."/>
            <person name="Barry K."/>
            <person name="Bonette J."/>
            <person name="Campitelli B."/>
            <person name="Daum C."/>
            <person name="Gordon S."/>
            <person name="Gould B."/>
            <person name="Lipzen A."/>
            <person name="Macqueen A."/>
            <person name="Palacio-Mejia J."/>
            <person name="Plott C."/>
            <person name="Shakirov E."/>
            <person name="Shu S."/>
            <person name="Yoshinaga Y."/>
            <person name="Zane M."/>
            <person name="Rokhsar D."/>
            <person name="Grimwood J."/>
            <person name="Schmutz J."/>
            <person name="Juenger T."/>
        </authorList>
    </citation>
    <scope>NUCLEOTIDE SEQUENCE [LARGE SCALE GENOMIC DNA]</scope>
    <source>
        <strain evidence="2">FIL2</strain>
    </source>
</reference>